<feature type="domain" description="Bacterial surface antigen (D15)" evidence="3">
    <location>
        <begin position="186"/>
        <end position="356"/>
    </location>
</feature>
<sequence length="360" mass="39409">MAAGPACLAQPAGFTDPEDGAFDASDYLLNRKGVFPVPMIITEPAVGYGGGAMLMYFSESLAEAGRKSTGDGPVTPPNITGLGAVGTENGSRGAGLFHFHTWGADRFRYLGALAHGKVNLDYYGALNHGRSYELKGTFLVQQLLARLGDSHWYVGPRYTYFRSDTRFTGEAASELGFDDQQLSVGKLGLVIDYDNRDNIFYPTKGSYAELEAQFARGWLGSSKSFETYRARGYTWLPLHPRWTLGLRADGQTTSGSVPFYAQPYVDLRGVSRGRYQDRTALVGEAELRWNVTPRWSLLGFAGIGKAYGRWKSFGEASSVTSAGVGFRYLIARKLGLSVGIDVARSRDQNAFYIQVGSAWR</sequence>
<protein>
    <submittedName>
        <fullName evidence="4">BamA/TamA family outer membrane protein</fullName>
    </submittedName>
</protein>
<evidence type="ECO:0000313" key="5">
    <source>
        <dbReference type="Proteomes" id="UP001175604"/>
    </source>
</evidence>
<dbReference type="InterPro" id="IPR000184">
    <property type="entry name" value="Bac_surfAg_D15"/>
</dbReference>
<dbReference type="Proteomes" id="UP001175604">
    <property type="component" value="Unassembled WGS sequence"/>
</dbReference>
<gene>
    <name evidence="4" type="ORF">QUC21_04490</name>
</gene>
<comment type="caution">
    <text evidence="4">The sequence shown here is derived from an EMBL/GenBank/DDBJ whole genome shotgun (WGS) entry which is preliminary data.</text>
</comment>
<evidence type="ECO:0000259" key="3">
    <source>
        <dbReference type="Pfam" id="PF01103"/>
    </source>
</evidence>
<dbReference type="EMBL" id="JAUDJE010000003">
    <property type="protein sequence ID" value="MDM9558274.1"/>
    <property type="molecule type" value="Genomic_DNA"/>
</dbReference>
<dbReference type="Pfam" id="PF01103">
    <property type="entry name" value="Omp85"/>
    <property type="match status" value="1"/>
</dbReference>
<name>A0ABT7VZB6_9BORD</name>
<accession>A0ABT7VZB6</accession>
<dbReference type="Gene3D" id="2.40.160.50">
    <property type="entry name" value="membrane protein fhac: a member of the omp85/tpsb transporter family"/>
    <property type="match status" value="1"/>
</dbReference>
<evidence type="ECO:0000313" key="4">
    <source>
        <dbReference type="EMBL" id="MDM9558274.1"/>
    </source>
</evidence>
<evidence type="ECO:0000256" key="2">
    <source>
        <dbReference type="ARBA" id="ARBA00023136"/>
    </source>
</evidence>
<keyword evidence="2" id="KW-0472">Membrane</keyword>
<keyword evidence="5" id="KW-1185">Reference proteome</keyword>
<reference evidence="4" key="1">
    <citation type="submission" date="2023-06" db="EMBL/GenBank/DDBJ databases">
        <title>full genome analysis of Phenantherene degrader P3.</title>
        <authorList>
            <person name="Akbar A."/>
            <person name="Rahmeh R."/>
            <person name="Kishk M."/>
        </authorList>
    </citation>
    <scope>NUCLEOTIDE SEQUENCE</scope>
    <source>
        <strain evidence="4">P3</strain>
    </source>
</reference>
<organism evidence="4 5">
    <name type="scientific">Bordetella petrii</name>
    <dbReference type="NCBI Taxonomy" id="94624"/>
    <lineage>
        <taxon>Bacteria</taxon>
        <taxon>Pseudomonadati</taxon>
        <taxon>Pseudomonadota</taxon>
        <taxon>Betaproteobacteria</taxon>
        <taxon>Burkholderiales</taxon>
        <taxon>Alcaligenaceae</taxon>
        <taxon>Bordetella</taxon>
    </lineage>
</organism>
<proteinExistence type="predicted"/>
<evidence type="ECO:0000256" key="1">
    <source>
        <dbReference type="ARBA" id="ARBA00004370"/>
    </source>
</evidence>
<comment type="subcellular location">
    <subcellularLocation>
        <location evidence="1">Membrane</location>
    </subcellularLocation>
</comment>